<comment type="caution">
    <text evidence="3">The sequence shown here is derived from an EMBL/GenBank/DDBJ whole genome shotgun (WGS) entry which is preliminary data.</text>
</comment>
<evidence type="ECO:0000313" key="4">
    <source>
        <dbReference type="Proteomes" id="UP000298663"/>
    </source>
</evidence>
<feature type="chain" id="PRO_5020516080" description="Saposin B-type domain-containing protein" evidence="2">
    <location>
        <begin position="18"/>
        <end position="166"/>
    </location>
</feature>
<organism evidence="3 4">
    <name type="scientific">Steinernema carpocapsae</name>
    <name type="common">Entomopathogenic nematode</name>
    <dbReference type="NCBI Taxonomy" id="34508"/>
    <lineage>
        <taxon>Eukaryota</taxon>
        <taxon>Metazoa</taxon>
        <taxon>Ecdysozoa</taxon>
        <taxon>Nematoda</taxon>
        <taxon>Chromadorea</taxon>
        <taxon>Rhabditida</taxon>
        <taxon>Tylenchina</taxon>
        <taxon>Panagrolaimomorpha</taxon>
        <taxon>Strongyloidoidea</taxon>
        <taxon>Steinernematidae</taxon>
        <taxon>Steinernema</taxon>
    </lineage>
</organism>
<accession>A0A4U5N341</accession>
<dbReference type="AlphaFoldDB" id="A0A4U5N341"/>
<sequence length="166" mass="17924">MLAKLTMLALVVACTVAVPIVFYEEEVKNVIPNGDDNLPGNNCHNRPPEAVRCHERHPTGVQKPTTTSTTTTAVPEVSTNNPCSGPLSPPARAQCSHLHGIGSDNVEGGIMDLWNMVKDKIKASLRQCEKDEDCAQFSLTVADNDVKIKKCIVVPFKVAKFCAVAL</sequence>
<proteinExistence type="predicted"/>
<reference evidence="3 4" key="2">
    <citation type="journal article" date="2019" name="G3 (Bethesda)">
        <title>Hybrid Assembly of the Genome of the Entomopathogenic Nematode Steinernema carpocapsae Identifies the X-Chromosome.</title>
        <authorList>
            <person name="Serra L."/>
            <person name="Macchietto M."/>
            <person name="Macias-Munoz A."/>
            <person name="McGill C.J."/>
            <person name="Rodriguez I.M."/>
            <person name="Rodriguez B."/>
            <person name="Murad R."/>
            <person name="Mortazavi A."/>
        </authorList>
    </citation>
    <scope>NUCLEOTIDE SEQUENCE [LARGE SCALE GENOMIC DNA]</scope>
    <source>
        <strain evidence="3 4">ALL</strain>
    </source>
</reference>
<evidence type="ECO:0000313" key="3">
    <source>
        <dbReference type="EMBL" id="TKR76532.1"/>
    </source>
</evidence>
<dbReference type="Proteomes" id="UP000298663">
    <property type="component" value="Unassembled WGS sequence"/>
</dbReference>
<evidence type="ECO:0000256" key="1">
    <source>
        <dbReference type="SAM" id="MobiDB-lite"/>
    </source>
</evidence>
<gene>
    <name evidence="3" type="ORF">L596_017656</name>
</gene>
<evidence type="ECO:0000256" key="2">
    <source>
        <dbReference type="SAM" id="SignalP"/>
    </source>
</evidence>
<feature type="signal peptide" evidence="2">
    <location>
        <begin position="1"/>
        <end position="17"/>
    </location>
</feature>
<reference evidence="3 4" key="1">
    <citation type="journal article" date="2015" name="Genome Biol.">
        <title>Comparative genomics of Steinernema reveals deeply conserved gene regulatory networks.</title>
        <authorList>
            <person name="Dillman A.R."/>
            <person name="Macchietto M."/>
            <person name="Porter C.F."/>
            <person name="Rogers A."/>
            <person name="Williams B."/>
            <person name="Antoshechkin I."/>
            <person name="Lee M.M."/>
            <person name="Goodwin Z."/>
            <person name="Lu X."/>
            <person name="Lewis E.E."/>
            <person name="Goodrich-Blair H."/>
            <person name="Stock S.P."/>
            <person name="Adams B.J."/>
            <person name="Sternberg P.W."/>
            <person name="Mortazavi A."/>
        </authorList>
    </citation>
    <scope>NUCLEOTIDE SEQUENCE [LARGE SCALE GENOMIC DNA]</scope>
    <source>
        <strain evidence="3 4">ALL</strain>
    </source>
</reference>
<keyword evidence="4" id="KW-1185">Reference proteome</keyword>
<dbReference type="EMBL" id="AZBU02000005">
    <property type="protein sequence ID" value="TKR76532.1"/>
    <property type="molecule type" value="Genomic_DNA"/>
</dbReference>
<evidence type="ECO:0008006" key="5">
    <source>
        <dbReference type="Google" id="ProtNLM"/>
    </source>
</evidence>
<protein>
    <recommendedName>
        <fullName evidence="5">Saposin B-type domain-containing protein</fullName>
    </recommendedName>
</protein>
<name>A0A4U5N341_STECR</name>
<feature type="region of interest" description="Disordered" evidence="1">
    <location>
        <begin position="58"/>
        <end position="87"/>
    </location>
</feature>
<keyword evidence="2" id="KW-0732">Signal</keyword>